<dbReference type="Gene3D" id="3.30.70.330">
    <property type="match status" value="1"/>
</dbReference>
<feature type="region of interest" description="Disordered" evidence="2">
    <location>
        <begin position="144"/>
        <end position="207"/>
    </location>
</feature>
<feature type="domain" description="RRM" evidence="3">
    <location>
        <begin position="26"/>
        <end position="106"/>
    </location>
</feature>
<dbReference type="InterPro" id="IPR012677">
    <property type="entry name" value="Nucleotide-bd_a/b_plait_sf"/>
</dbReference>
<feature type="compositionally biased region" description="Acidic residues" evidence="2">
    <location>
        <begin position="186"/>
        <end position="207"/>
    </location>
</feature>
<reference evidence="4 5" key="1">
    <citation type="journal article" date="2024" name="IMA Fungus">
        <title>IMA Genome - F19 : A genome assembly and annotation guide to empower mycologists, including annotated draft genome sequences of Ceratocystis pirilliformis, Diaporthe australafricana, Fusarium ophioides, Paecilomyces lecythidis, and Sporothrix stenoceras.</title>
        <authorList>
            <person name="Aylward J."/>
            <person name="Wilson A.M."/>
            <person name="Visagie C.M."/>
            <person name="Spraker J."/>
            <person name="Barnes I."/>
            <person name="Buitendag C."/>
            <person name="Ceriani C."/>
            <person name="Del Mar Angel L."/>
            <person name="du Plessis D."/>
            <person name="Fuchs T."/>
            <person name="Gasser K."/>
            <person name="Kramer D."/>
            <person name="Li W."/>
            <person name="Munsamy K."/>
            <person name="Piso A."/>
            <person name="Price J.L."/>
            <person name="Sonnekus B."/>
            <person name="Thomas C."/>
            <person name="van der Nest A."/>
            <person name="van Dijk A."/>
            <person name="van Heerden A."/>
            <person name="van Vuuren N."/>
            <person name="Yilmaz N."/>
            <person name="Duong T.A."/>
            <person name="van der Merwe N.A."/>
            <person name="Wingfield M.J."/>
            <person name="Wingfield B.D."/>
        </authorList>
    </citation>
    <scope>NUCLEOTIDE SEQUENCE [LARGE SCALE GENOMIC DNA]</scope>
    <source>
        <strain evidence="4 5">CMW 18300</strain>
    </source>
</reference>
<keyword evidence="5" id="KW-1185">Reference proteome</keyword>
<evidence type="ECO:0000313" key="4">
    <source>
        <dbReference type="EMBL" id="KAL1868687.1"/>
    </source>
</evidence>
<organism evidence="4 5">
    <name type="scientific">Diaporthe australafricana</name>
    <dbReference type="NCBI Taxonomy" id="127596"/>
    <lineage>
        <taxon>Eukaryota</taxon>
        <taxon>Fungi</taxon>
        <taxon>Dikarya</taxon>
        <taxon>Ascomycota</taxon>
        <taxon>Pezizomycotina</taxon>
        <taxon>Sordariomycetes</taxon>
        <taxon>Sordariomycetidae</taxon>
        <taxon>Diaporthales</taxon>
        <taxon>Diaporthaceae</taxon>
        <taxon>Diaporthe</taxon>
    </lineage>
</organism>
<comment type="caution">
    <text evidence="4">The sequence shown here is derived from an EMBL/GenBank/DDBJ whole genome shotgun (WGS) entry which is preliminary data.</text>
</comment>
<dbReference type="InterPro" id="IPR000504">
    <property type="entry name" value="RRM_dom"/>
</dbReference>
<dbReference type="PROSITE" id="PS50102">
    <property type="entry name" value="RRM"/>
    <property type="match status" value="1"/>
</dbReference>
<gene>
    <name evidence="4" type="ORF">Daus18300_005821</name>
</gene>
<proteinExistence type="predicted"/>
<dbReference type="EMBL" id="JAWRVE010000044">
    <property type="protein sequence ID" value="KAL1868687.1"/>
    <property type="molecule type" value="Genomic_DNA"/>
</dbReference>
<feature type="compositionally biased region" description="Pro residues" evidence="2">
    <location>
        <begin position="13"/>
        <end position="22"/>
    </location>
</feature>
<evidence type="ECO:0000313" key="5">
    <source>
        <dbReference type="Proteomes" id="UP001583177"/>
    </source>
</evidence>
<evidence type="ECO:0000256" key="2">
    <source>
        <dbReference type="SAM" id="MobiDB-lite"/>
    </source>
</evidence>
<sequence>MASAGMKAAPPGSGIPPKPQSIPPNQTLYVRNVPSAKIQKEDLRTALYLLFSTYGPVLDVVALKTTSMRGQAHIVYRDIQTATQAMRALDGFNFLGYDMKVAYAKSKSDIVAKLDGTFKIPTSANQQAEMTVLQQSIFNAPLPGSAAPAATPAPSGLPTKPPAAADHATANSDDAENRGQKRQRDEEDEEDEEEDSDVAMEEDSDDD</sequence>
<feature type="region of interest" description="Disordered" evidence="2">
    <location>
        <begin position="1"/>
        <end position="26"/>
    </location>
</feature>
<keyword evidence="1" id="KW-0694">RNA-binding</keyword>
<dbReference type="Proteomes" id="UP001583177">
    <property type="component" value="Unassembled WGS sequence"/>
</dbReference>
<evidence type="ECO:0000256" key="1">
    <source>
        <dbReference type="PROSITE-ProRule" id="PRU00176"/>
    </source>
</evidence>
<feature type="compositionally biased region" description="Basic and acidic residues" evidence="2">
    <location>
        <begin position="175"/>
        <end position="185"/>
    </location>
</feature>
<dbReference type="CDD" id="cd12246">
    <property type="entry name" value="RRM1_U1A_like"/>
    <property type="match status" value="1"/>
</dbReference>
<dbReference type="SUPFAM" id="SSF54928">
    <property type="entry name" value="RNA-binding domain, RBD"/>
    <property type="match status" value="1"/>
</dbReference>
<dbReference type="Pfam" id="PF00076">
    <property type="entry name" value="RRM_1"/>
    <property type="match status" value="1"/>
</dbReference>
<dbReference type="SMART" id="SM00360">
    <property type="entry name" value="RRM"/>
    <property type="match status" value="1"/>
</dbReference>
<accession>A0ABR3WYX0</accession>
<protein>
    <recommendedName>
        <fullName evidence="3">RRM domain-containing protein</fullName>
    </recommendedName>
</protein>
<dbReference type="InterPro" id="IPR035979">
    <property type="entry name" value="RBD_domain_sf"/>
</dbReference>
<name>A0ABR3WYX0_9PEZI</name>
<feature type="compositionally biased region" description="Low complexity" evidence="2">
    <location>
        <begin position="144"/>
        <end position="158"/>
    </location>
</feature>
<evidence type="ECO:0000259" key="3">
    <source>
        <dbReference type="PROSITE" id="PS50102"/>
    </source>
</evidence>